<evidence type="ECO:0000313" key="1">
    <source>
        <dbReference type="EMBL" id="SDH08562.1"/>
    </source>
</evidence>
<dbReference type="EMBL" id="FNCW01000029">
    <property type="protein sequence ID" value="SDH08562.1"/>
    <property type="molecule type" value="Genomic_DNA"/>
</dbReference>
<keyword evidence="2" id="KW-1185">Reference proteome</keyword>
<proteinExistence type="predicted"/>
<reference evidence="1 2" key="1">
    <citation type="submission" date="2016-10" db="EMBL/GenBank/DDBJ databases">
        <authorList>
            <person name="de Groot N.N."/>
        </authorList>
    </citation>
    <scope>NUCLEOTIDE SEQUENCE [LARGE SCALE GENOMIC DNA]</scope>
    <source>
        <strain evidence="1 2">DSM 19803</strain>
    </source>
</reference>
<dbReference type="AlphaFoldDB" id="A0A1G7ZII6"/>
<accession>A0A1G7ZII6</accession>
<name>A0A1G7ZII6_9FLAO</name>
<sequence>MAIAILVFMFYPALTKTMLLTLVFAVIHYSNSSTLLIVLKMTLKSELYKNYFKE</sequence>
<gene>
    <name evidence="1" type="ORF">SAMN04488027_1293</name>
</gene>
<evidence type="ECO:0000313" key="2">
    <source>
        <dbReference type="Proteomes" id="UP000199296"/>
    </source>
</evidence>
<organism evidence="1 2">
    <name type="scientific">Psychroflexus sediminis</name>
    <dbReference type="NCBI Taxonomy" id="470826"/>
    <lineage>
        <taxon>Bacteria</taxon>
        <taxon>Pseudomonadati</taxon>
        <taxon>Bacteroidota</taxon>
        <taxon>Flavobacteriia</taxon>
        <taxon>Flavobacteriales</taxon>
        <taxon>Flavobacteriaceae</taxon>
        <taxon>Psychroflexus</taxon>
    </lineage>
</organism>
<dbReference type="Proteomes" id="UP000199296">
    <property type="component" value="Unassembled WGS sequence"/>
</dbReference>
<protein>
    <submittedName>
        <fullName evidence="1">Uncharacterized protein</fullName>
    </submittedName>
</protein>